<gene>
    <name evidence="2" type="ORF">FYJ85_17840</name>
</gene>
<evidence type="ECO:0000256" key="1">
    <source>
        <dbReference type="SAM" id="SignalP"/>
    </source>
</evidence>
<reference evidence="2 3" key="1">
    <citation type="submission" date="2019-08" db="EMBL/GenBank/DDBJ databases">
        <title>In-depth cultivation of the pig gut microbiome towards novel bacterial diversity and tailored functional studies.</title>
        <authorList>
            <person name="Wylensek D."/>
            <person name="Hitch T.C.A."/>
            <person name="Clavel T."/>
        </authorList>
    </citation>
    <scope>NUCLEOTIDE SEQUENCE [LARGE SCALE GENOMIC DNA]</scope>
    <source>
        <strain evidence="2 3">BBE-744-WT-12</strain>
    </source>
</reference>
<dbReference type="RefSeq" id="WP_154419940.1">
    <property type="nucleotide sequence ID" value="NZ_CALXOB010000001.1"/>
</dbReference>
<name>A0A844G4X8_9BACT</name>
<organism evidence="2 3">
    <name type="scientific">Victivallis lenta</name>
    <dbReference type="NCBI Taxonomy" id="2606640"/>
    <lineage>
        <taxon>Bacteria</taxon>
        <taxon>Pseudomonadati</taxon>
        <taxon>Lentisphaerota</taxon>
        <taxon>Lentisphaeria</taxon>
        <taxon>Victivallales</taxon>
        <taxon>Victivallaceae</taxon>
        <taxon>Victivallis</taxon>
    </lineage>
</organism>
<proteinExistence type="predicted"/>
<accession>A0A844G4X8</accession>
<keyword evidence="3" id="KW-1185">Reference proteome</keyword>
<feature type="chain" id="PRO_5032496175" description="Polysaccharide lyase-like protein" evidence="1">
    <location>
        <begin position="20"/>
        <end position="299"/>
    </location>
</feature>
<dbReference type="AlphaFoldDB" id="A0A844G4X8"/>
<evidence type="ECO:0000313" key="2">
    <source>
        <dbReference type="EMBL" id="MST98900.1"/>
    </source>
</evidence>
<protein>
    <recommendedName>
        <fullName evidence="4">Polysaccharide lyase-like protein</fullName>
    </recommendedName>
</protein>
<dbReference type="EMBL" id="VUNS01000025">
    <property type="protein sequence ID" value="MST98900.1"/>
    <property type="molecule type" value="Genomic_DNA"/>
</dbReference>
<comment type="caution">
    <text evidence="2">The sequence shown here is derived from an EMBL/GenBank/DDBJ whole genome shotgun (WGS) entry which is preliminary data.</text>
</comment>
<feature type="signal peptide" evidence="1">
    <location>
        <begin position="1"/>
        <end position="19"/>
    </location>
</feature>
<evidence type="ECO:0008006" key="4">
    <source>
        <dbReference type="Google" id="ProtNLM"/>
    </source>
</evidence>
<sequence>MRKLLALAVLILTTCCALAENPRVFTSGGELVKLEALSGDLVLKGKMESEQPVFWFHLIFKNAAGKELFRMRLGDNQLIVPDNHGIAQLAEPLAAGETFTLKIHIARNAWYAAALNDYLQASFTTEPENGPCTVELDPFQCKVILDEVKWTADPEAKIEAVIRTYGKHMWDQVLGKTPEGDWELRCRFRPTRRNQENNHYGFQIYGDKNQPRLMLVIWDSLYQMIQGDNSKGLGNFEKSLNGEWHDFKLTCTDGNFFETFIDGKRGDSFEAELTPGGDVRVYGMWDLEIKDFEIVNMEE</sequence>
<keyword evidence="1" id="KW-0732">Signal</keyword>
<evidence type="ECO:0000313" key="3">
    <source>
        <dbReference type="Proteomes" id="UP000435649"/>
    </source>
</evidence>
<dbReference type="Proteomes" id="UP000435649">
    <property type="component" value="Unassembled WGS sequence"/>
</dbReference>